<feature type="domain" description="AB hydrolase-1" evidence="1">
    <location>
        <begin position="42"/>
        <end position="266"/>
    </location>
</feature>
<evidence type="ECO:0000313" key="2">
    <source>
        <dbReference type="EMBL" id="ANP73243.1"/>
    </source>
</evidence>
<dbReference type="Proteomes" id="UP000092582">
    <property type="component" value="Chromosome 1"/>
</dbReference>
<keyword evidence="3" id="KW-1185">Reference proteome</keyword>
<proteinExistence type="predicted"/>
<dbReference type="AlphaFoldDB" id="A0A1B1BLJ5"/>
<organism evidence="2 3">
    <name type="scientific">Cryobacterium arcticum</name>
    <dbReference type="NCBI Taxonomy" id="670052"/>
    <lineage>
        <taxon>Bacteria</taxon>
        <taxon>Bacillati</taxon>
        <taxon>Actinomycetota</taxon>
        <taxon>Actinomycetes</taxon>
        <taxon>Micrococcales</taxon>
        <taxon>Microbacteriaceae</taxon>
        <taxon>Cryobacterium</taxon>
    </lineage>
</organism>
<dbReference type="InterPro" id="IPR000073">
    <property type="entry name" value="AB_hydrolase_1"/>
</dbReference>
<dbReference type="RefSeq" id="WP_084021047.1">
    <property type="nucleotide sequence ID" value="NZ_CP016282.1"/>
</dbReference>
<evidence type="ECO:0000313" key="3">
    <source>
        <dbReference type="Proteomes" id="UP000092582"/>
    </source>
</evidence>
<dbReference type="PATRIC" id="fig|670052.7.peg.2356"/>
<dbReference type="OrthoDB" id="3211023at2"/>
<dbReference type="Pfam" id="PF12697">
    <property type="entry name" value="Abhydrolase_6"/>
    <property type="match status" value="1"/>
</dbReference>
<dbReference type="PANTHER" id="PTHR43798">
    <property type="entry name" value="MONOACYLGLYCEROL LIPASE"/>
    <property type="match status" value="1"/>
</dbReference>
<protein>
    <recommendedName>
        <fullName evidence="1">AB hydrolase-1 domain-containing protein</fullName>
    </recommendedName>
</protein>
<dbReference type="Gene3D" id="3.40.50.1820">
    <property type="entry name" value="alpha/beta hydrolase"/>
    <property type="match status" value="1"/>
</dbReference>
<reference evidence="2 3" key="1">
    <citation type="submission" date="2016-06" db="EMBL/GenBank/DDBJ databases">
        <title>Genome sequencing of Cryobacterium arcticum PAMC 27867.</title>
        <authorList>
            <person name="Lee J."/>
            <person name="Kim O.-S."/>
        </authorList>
    </citation>
    <scope>NUCLEOTIDE SEQUENCE [LARGE SCALE GENOMIC DNA]</scope>
    <source>
        <strain evidence="2 3">PAMC 27867</strain>
    </source>
</reference>
<dbReference type="KEGG" id="cart:PA27867_2292"/>
<sequence>MTAPFGVLDLAPELEHFTVDTAAGPLTAFRVRPQGPSRGVALLVPGFTGSKEDFRLLLPLIAAHGWEVVSYSQRGQADSAAPAGIENYRLDDFAADAVTVAHEIGRGGPVHLAGHSLGGLVARAALLRSPALFTDLTMLCSGPGGRAGAHEAEAELVADHGTLAVWALDHPAGSPLTADDEFVRDRLIASSVDNILGGIRILQSTPDSTADVRATRVPTLIAHGDTDDAWPIPAQKLMAEQLGAQYRVIPNAGHLPNLDNPGFTAALLDEFWASTS</sequence>
<evidence type="ECO:0000259" key="1">
    <source>
        <dbReference type="Pfam" id="PF12697"/>
    </source>
</evidence>
<dbReference type="EMBL" id="CP016282">
    <property type="protein sequence ID" value="ANP73243.1"/>
    <property type="molecule type" value="Genomic_DNA"/>
</dbReference>
<dbReference type="STRING" id="670052.PA27867_2292"/>
<name>A0A1B1BLJ5_9MICO</name>
<dbReference type="InterPro" id="IPR050266">
    <property type="entry name" value="AB_hydrolase_sf"/>
</dbReference>
<dbReference type="InterPro" id="IPR029058">
    <property type="entry name" value="AB_hydrolase_fold"/>
</dbReference>
<dbReference type="GO" id="GO:0003824">
    <property type="term" value="F:catalytic activity"/>
    <property type="evidence" value="ECO:0007669"/>
    <property type="project" value="UniProtKB-ARBA"/>
</dbReference>
<dbReference type="SUPFAM" id="SSF53474">
    <property type="entry name" value="alpha/beta-Hydrolases"/>
    <property type="match status" value="1"/>
</dbReference>
<accession>A0A1B1BLJ5</accession>
<gene>
    <name evidence="2" type="ORF">PA27867_2292</name>
</gene>